<gene>
    <name evidence="14" type="ORF">V1264_021591</name>
</gene>
<dbReference type="AlphaFoldDB" id="A0AAN9FVZ4"/>
<comment type="subcellular location">
    <subcellularLocation>
        <location evidence="1">Endoplasmic reticulum membrane</location>
        <topology evidence="1">Multi-pass membrane protein</topology>
    </subcellularLocation>
</comment>
<dbReference type="GO" id="GO:0048038">
    <property type="term" value="F:quinone binding"/>
    <property type="evidence" value="ECO:0007669"/>
    <property type="project" value="UniProtKB-KW"/>
</dbReference>
<dbReference type="InterPro" id="IPR042406">
    <property type="entry name" value="VKORC1/VKORC1L1"/>
</dbReference>
<sequence length="177" mass="19989">MASPEKTVRSGKGRRSESWIRTTTLILCALGMMLSVYSVYVEVLVERLPGYQALCDISPTMSCTRVFSSRWGKGFGLVELVFSKDSVFNQPNGVFGMAIYTFLVFIAFQPEFPASMIQTFVSLLTNFGSVYLGYILVFILKDTCVICISIYIVNFFILLVSLVKLRRSYKTEMKKLS</sequence>
<organism evidence="14 15">
    <name type="scientific">Littorina saxatilis</name>
    <dbReference type="NCBI Taxonomy" id="31220"/>
    <lineage>
        <taxon>Eukaryota</taxon>
        <taxon>Metazoa</taxon>
        <taxon>Spiralia</taxon>
        <taxon>Lophotrochozoa</taxon>
        <taxon>Mollusca</taxon>
        <taxon>Gastropoda</taxon>
        <taxon>Caenogastropoda</taxon>
        <taxon>Littorinimorpha</taxon>
        <taxon>Littorinoidea</taxon>
        <taxon>Littorinidae</taxon>
        <taxon>Littorina</taxon>
    </lineage>
</organism>
<evidence type="ECO:0000256" key="10">
    <source>
        <dbReference type="ARBA" id="ARBA00023157"/>
    </source>
</evidence>
<evidence type="ECO:0000313" key="15">
    <source>
        <dbReference type="Proteomes" id="UP001374579"/>
    </source>
</evidence>
<dbReference type="InterPro" id="IPR012932">
    <property type="entry name" value="VKOR"/>
</dbReference>
<dbReference type="PANTHER" id="PTHR14519">
    <property type="entry name" value="VITAMIN K EPOXIDE REDUCTASE COMPLEX, SUBUNIT 1"/>
    <property type="match status" value="1"/>
</dbReference>
<evidence type="ECO:0000256" key="8">
    <source>
        <dbReference type="ARBA" id="ARBA00023002"/>
    </source>
</evidence>
<accession>A0AAN9FVZ4</accession>
<comment type="caution">
    <text evidence="14">The sequence shown here is derived from an EMBL/GenBank/DDBJ whole genome shotgun (WGS) entry which is preliminary data.</text>
</comment>
<keyword evidence="9 12" id="KW-0472">Membrane</keyword>
<feature type="transmembrane region" description="Helical" evidence="12">
    <location>
        <begin position="20"/>
        <end position="40"/>
    </location>
</feature>
<keyword evidence="8" id="KW-0560">Oxidoreductase</keyword>
<evidence type="ECO:0000313" key="14">
    <source>
        <dbReference type="EMBL" id="KAK7087556.1"/>
    </source>
</evidence>
<protein>
    <recommendedName>
        <fullName evidence="3">vitamin-K-epoxide reductase (warfarin-sensitive)</fullName>
        <ecNumber evidence="3">1.17.4.4</ecNumber>
    </recommendedName>
</protein>
<dbReference type="EMBL" id="JBAMIC010004070">
    <property type="protein sequence ID" value="KAK7087556.1"/>
    <property type="molecule type" value="Genomic_DNA"/>
</dbReference>
<keyword evidence="5" id="KW-0874">Quinone</keyword>
<dbReference type="Gene3D" id="1.20.1440.130">
    <property type="entry name" value="VKOR domain"/>
    <property type="match status" value="1"/>
</dbReference>
<evidence type="ECO:0000256" key="3">
    <source>
        <dbReference type="ARBA" id="ARBA00012278"/>
    </source>
</evidence>
<name>A0AAN9FVZ4_9CAEN</name>
<evidence type="ECO:0000256" key="6">
    <source>
        <dbReference type="ARBA" id="ARBA00022824"/>
    </source>
</evidence>
<evidence type="ECO:0000256" key="12">
    <source>
        <dbReference type="SAM" id="Phobius"/>
    </source>
</evidence>
<keyword evidence="10" id="KW-1015">Disulfide bond</keyword>
<feature type="domain" description="Vitamin K epoxide reductase" evidence="13">
    <location>
        <begin position="17"/>
        <end position="165"/>
    </location>
</feature>
<evidence type="ECO:0000259" key="13">
    <source>
        <dbReference type="SMART" id="SM00756"/>
    </source>
</evidence>
<dbReference type="EC" id="1.17.4.4" evidence="3"/>
<dbReference type="Proteomes" id="UP001374579">
    <property type="component" value="Unassembled WGS sequence"/>
</dbReference>
<comment type="similarity">
    <text evidence="2">Belongs to the VKOR family.</text>
</comment>
<keyword evidence="15" id="KW-1185">Reference proteome</keyword>
<feature type="transmembrane region" description="Helical" evidence="12">
    <location>
        <begin position="90"/>
        <end position="108"/>
    </location>
</feature>
<dbReference type="SMART" id="SM00756">
    <property type="entry name" value="VKc"/>
    <property type="match status" value="1"/>
</dbReference>
<evidence type="ECO:0000256" key="1">
    <source>
        <dbReference type="ARBA" id="ARBA00004477"/>
    </source>
</evidence>
<dbReference type="GO" id="GO:0042373">
    <property type="term" value="P:vitamin K metabolic process"/>
    <property type="evidence" value="ECO:0007669"/>
    <property type="project" value="InterPro"/>
</dbReference>
<evidence type="ECO:0000256" key="7">
    <source>
        <dbReference type="ARBA" id="ARBA00022989"/>
    </source>
</evidence>
<dbReference type="InterPro" id="IPR038354">
    <property type="entry name" value="VKOR_sf"/>
</dbReference>
<dbReference type="PANTHER" id="PTHR14519:SF8">
    <property type="entry name" value="VITAMIN K EPOXIDE REDUCTASE COMPLEX SUBUNIT 1"/>
    <property type="match status" value="1"/>
</dbReference>
<keyword evidence="7 12" id="KW-1133">Transmembrane helix</keyword>
<evidence type="ECO:0000256" key="9">
    <source>
        <dbReference type="ARBA" id="ARBA00023136"/>
    </source>
</evidence>
<reference evidence="14 15" key="1">
    <citation type="submission" date="2024-02" db="EMBL/GenBank/DDBJ databases">
        <title>Chromosome-scale genome assembly of the rough periwinkle Littorina saxatilis.</title>
        <authorList>
            <person name="De Jode A."/>
            <person name="Faria R."/>
            <person name="Formenti G."/>
            <person name="Sims Y."/>
            <person name="Smith T.P."/>
            <person name="Tracey A."/>
            <person name="Wood J.M.D."/>
            <person name="Zagrodzka Z.B."/>
            <person name="Johannesson K."/>
            <person name="Butlin R.K."/>
            <person name="Leder E.H."/>
        </authorList>
    </citation>
    <scope>NUCLEOTIDE SEQUENCE [LARGE SCALE GENOMIC DNA]</scope>
    <source>
        <strain evidence="14">Snail1</strain>
        <tissue evidence="14">Muscle</tissue>
    </source>
</reference>
<dbReference type="Pfam" id="PF07884">
    <property type="entry name" value="VKOR"/>
    <property type="match status" value="1"/>
</dbReference>
<keyword evidence="4 12" id="KW-0812">Transmembrane</keyword>
<dbReference type="CDD" id="cd12917">
    <property type="entry name" value="VKOR_euk"/>
    <property type="match status" value="1"/>
</dbReference>
<keyword evidence="11" id="KW-0676">Redox-active center</keyword>
<dbReference type="GO" id="GO:0005789">
    <property type="term" value="C:endoplasmic reticulum membrane"/>
    <property type="evidence" value="ECO:0007669"/>
    <property type="project" value="UniProtKB-SubCell"/>
</dbReference>
<evidence type="ECO:0000256" key="2">
    <source>
        <dbReference type="ARBA" id="ARBA00006214"/>
    </source>
</evidence>
<feature type="transmembrane region" description="Helical" evidence="12">
    <location>
        <begin position="146"/>
        <end position="165"/>
    </location>
</feature>
<feature type="transmembrane region" description="Helical" evidence="12">
    <location>
        <begin position="120"/>
        <end position="140"/>
    </location>
</feature>
<dbReference type="GO" id="GO:0047057">
    <property type="term" value="F:vitamin-K-epoxide reductase (warfarin-sensitive) activity"/>
    <property type="evidence" value="ECO:0007669"/>
    <property type="project" value="UniProtKB-EC"/>
</dbReference>
<evidence type="ECO:0000256" key="5">
    <source>
        <dbReference type="ARBA" id="ARBA00022719"/>
    </source>
</evidence>
<evidence type="ECO:0000256" key="4">
    <source>
        <dbReference type="ARBA" id="ARBA00022692"/>
    </source>
</evidence>
<evidence type="ECO:0000256" key="11">
    <source>
        <dbReference type="ARBA" id="ARBA00023284"/>
    </source>
</evidence>
<keyword evidence="6" id="KW-0256">Endoplasmic reticulum</keyword>
<proteinExistence type="inferred from homology"/>